<organism evidence="2 3">
    <name type="scientific">Leishmania donovani</name>
    <dbReference type="NCBI Taxonomy" id="5661"/>
    <lineage>
        <taxon>Eukaryota</taxon>
        <taxon>Discoba</taxon>
        <taxon>Euglenozoa</taxon>
        <taxon>Kinetoplastea</taxon>
        <taxon>Metakinetoplastina</taxon>
        <taxon>Trypanosomatida</taxon>
        <taxon>Trypanosomatidae</taxon>
        <taxon>Leishmaniinae</taxon>
        <taxon>Leishmania</taxon>
    </lineage>
</organism>
<feature type="region of interest" description="Disordered" evidence="1">
    <location>
        <begin position="677"/>
        <end position="708"/>
    </location>
</feature>
<evidence type="ECO:0000313" key="2">
    <source>
        <dbReference type="EMBL" id="TPP52597.1"/>
    </source>
</evidence>
<dbReference type="SMART" id="SM00015">
    <property type="entry name" value="IQ"/>
    <property type="match status" value="4"/>
</dbReference>
<sequence>MQPLQRHSAASPCLASSARVPLAPRYHAQPPRQQPSAQSNLGLVQSAYAVLHDVHARATQLVDEAEAYLTGAYGATLTATPRARAQPSKDTASKHDNAASAAAESLLQRCLEMQALLQPEGGNAAVSPTCVASFTVCPSDLVRLGLLLRRQWTLQRDLGLLVVALRDICAVFAAGKAAANSVDNLRASAAEDVPPPLMTVAVTLAMLQLPRTPAMLEVHGERMRAERLPVGGGADATPTYPYPCVVTVLPVWLSHASYAAKWRCGEGANVPSASRTTAAPVKAVVSALASALQKTKQLFKWEAHLARYVSIVLEAPPAGSLQPQPQQGNAPSGVGSLSAAGAAPPPHASDKDFLCDVQADMSLELRKRCDKVERTLRAICSTSAVARALLPGVLLLLGCSAARRRSGPEKPTSDAQSRGLHCWMEAYSLGQQVLGSAHPVVAAAAALLPNSAVAASGERQAPPSAPASRTAAHLRAFTAAPSNARNSPSRLAPAPSSPALSWSLKSVPTSTATARSSKSGPPLPLGRTLTLPFTISSTAAAADGVARPFRRPSPQSSLRSLRHCYRLQRPADAFTLRSDVKDAVWLADDKESAKKKNAARRRRERKDQLHAGAAGTLASGVDADGSTRRQTKRDRNFLPAPGAPTSPPDAAPQQGELSEGAPLNLGATVKGVQTVETEAEQQHDSGDGGGSAADAEAGGAPAPPTANSAFTAYQHRGFICTADSAAAAKCNSGETERNARFQREIIKYYAELNERRARAAMTLQRAWRSSKARQILYAYRQALYQYVYAIQKAAALAIEGLLSCAVEQRRRQEALHARAVADARRRDQEQREVSAAQKLTRAARQWLQRQRERRRLRKELGIAHDARLRLCAINAVKVQQWWRRVVVEKAYWRRRTAEVKEQRRLQAEAGRQAHAAATIQKRVRGIQARRCVAQLREARKAEELALRRRRDAATTVLMIVLQEYVLRQGRLHREALALEESRAEAAQRIAVGWRRCVERRRLELAVERARQLRTSSTRIQRAWRRYAAGRQRRYLRQLRHTLQEERLSREAHTYEVIRLLQCFGRSAQAQLLVRRLKARQGRTFMENLFLVQAAGRGALTRAEMGRMHVAEQARQRAEAAALETRRWRAICLLQALLRAHASAALVQQRRRTMLAEKLVVRTTAAREMRADAAARVLQRAVRRYRMQQRTAAAEAEAAAALAFLMWQLVWHDQFTELDMLCVLERQYIEEQQHVERVRLYNYLCDPNSATNDGCCAQAPGAFNADADLLKWATLYDE</sequence>
<feature type="compositionally biased region" description="Pro residues" evidence="1">
    <location>
        <begin position="641"/>
        <end position="650"/>
    </location>
</feature>
<feature type="compositionally biased region" description="Basic residues" evidence="1">
    <location>
        <begin position="595"/>
        <end position="604"/>
    </location>
</feature>
<dbReference type="Proteomes" id="UP000318821">
    <property type="component" value="Unassembled WGS sequence"/>
</dbReference>
<evidence type="ECO:0000256" key="1">
    <source>
        <dbReference type="SAM" id="MobiDB-lite"/>
    </source>
</evidence>
<comment type="caution">
    <text evidence="2">The sequence shown here is derived from an EMBL/GenBank/DDBJ whole genome shotgun (WGS) entry which is preliminary data.</text>
</comment>
<reference evidence="3" key="1">
    <citation type="submission" date="2019-02" db="EMBL/GenBank/DDBJ databases">
        <title>FDA dAtabase for Regulatory Grade micrObial Sequences (FDA-ARGOS): Supporting development and validation of Infectious Disease Dx tests.</title>
        <authorList>
            <person name="Duncan R."/>
            <person name="Fisher C."/>
            <person name="Tallon L."/>
            <person name="Sadzewicz L."/>
            <person name="Sengamalay N."/>
            <person name="Ott S."/>
            <person name="Godinez A."/>
            <person name="Nagaraj S."/>
            <person name="Vavikolanu K."/>
            <person name="Vyas G."/>
            <person name="Nadendla S."/>
            <person name="Aluvathingal J."/>
            <person name="Sichtig H."/>
        </authorList>
    </citation>
    <scope>NUCLEOTIDE SEQUENCE [LARGE SCALE GENOMIC DNA]</scope>
    <source>
        <strain evidence="3">FDAARGOS_360</strain>
    </source>
</reference>
<feature type="compositionally biased region" description="Low complexity" evidence="1">
    <location>
        <begin position="692"/>
        <end position="708"/>
    </location>
</feature>
<dbReference type="AlphaFoldDB" id="A0A504Y585"/>
<evidence type="ECO:0008006" key="4">
    <source>
        <dbReference type="Google" id="ProtNLM"/>
    </source>
</evidence>
<feature type="region of interest" description="Disordered" evidence="1">
    <location>
        <begin position="591"/>
        <end position="661"/>
    </location>
</feature>
<evidence type="ECO:0000313" key="3">
    <source>
        <dbReference type="Proteomes" id="UP000318821"/>
    </source>
</evidence>
<dbReference type="VEuPathDB" id="TriTrypDB:LDHU3_10.1310"/>
<feature type="region of interest" description="Disordered" evidence="1">
    <location>
        <begin position="319"/>
        <end position="345"/>
    </location>
</feature>
<dbReference type="PROSITE" id="PS50096">
    <property type="entry name" value="IQ"/>
    <property type="match status" value="1"/>
</dbReference>
<feature type="region of interest" description="Disordered" evidence="1">
    <location>
        <begin position="480"/>
        <end position="503"/>
    </location>
</feature>
<gene>
    <name evidence="2" type="ORF">CGC20_35665</name>
</gene>
<dbReference type="InterPro" id="IPR000048">
    <property type="entry name" value="IQ_motif_EF-hand-BS"/>
</dbReference>
<proteinExistence type="predicted"/>
<dbReference type="VEuPathDB" id="TriTrypDB:LdCL_100016300"/>
<accession>A0A504Y585</accession>
<dbReference type="VEuPathDB" id="TriTrypDB:LdBPK_100950.1"/>
<name>A0A504Y585_LEIDO</name>
<protein>
    <recommendedName>
        <fullName evidence="4">IQ calmodulin-binding motif family protein</fullName>
    </recommendedName>
</protein>
<dbReference type="EMBL" id="RHLD01000051">
    <property type="protein sequence ID" value="TPP52597.1"/>
    <property type="molecule type" value="Genomic_DNA"/>
</dbReference>
<feature type="compositionally biased region" description="Low complexity" evidence="1">
    <location>
        <begin position="487"/>
        <end position="503"/>
    </location>
</feature>
<feature type="compositionally biased region" description="Low complexity" evidence="1">
    <location>
        <begin position="330"/>
        <end position="342"/>
    </location>
</feature>